<dbReference type="Proteomes" id="UP000069850">
    <property type="component" value="Chromosome 1"/>
</dbReference>
<feature type="compositionally biased region" description="Low complexity" evidence="5">
    <location>
        <begin position="230"/>
        <end position="239"/>
    </location>
</feature>
<dbReference type="PANTHER" id="PTHR43391">
    <property type="entry name" value="RETINOL DEHYDROGENASE-RELATED"/>
    <property type="match status" value="1"/>
</dbReference>
<dbReference type="GeneID" id="27137770"/>
<dbReference type="Gene3D" id="3.40.50.720">
    <property type="entry name" value="NAD(P)-binding Rossmann-like Domain"/>
    <property type="match status" value="1"/>
</dbReference>
<organism evidence="6 7">
    <name type="scientific">Methanoculleus bourgensis</name>
    <dbReference type="NCBI Taxonomy" id="83986"/>
    <lineage>
        <taxon>Archaea</taxon>
        <taxon>Methanobacteriati</taxon>
        <taxon>Methanobacteriota</taxon>
        <taxon>Stenosarchaea group</taxon>
        <taxon>Methanomicrobia</taxon>
        <taxon>Methanomicrobiales</taxon>
        <taxon>Methanomicrobiaceae</taxon>
        <taxon>Methanoculleus</taxon>
    </lineage>
</organism>
<protein>
    <submittedName>
        <fullName evidence="6">Putative enzyme</fullName>
        <ecNumber evidence="6">1.-.-.-</ecNumber>
    </submittedName>
</protein>
<evidence type="ECO:0000256" key="3">
    <source>
        <dbReference type="ARBA" id="ARBA00023002"/>
    </source>
</evidence>
<evidence type="ECO:0000256" key="2">
    <source>
        <dbReference type="ARBA" id="ARBA00022857"/>
    </source>
</evidence>
<name>A0A0X3BML2_9EURY</name>
<dbReference type="RefSeq" id="WP_238320262.1">
    <property type="nucleotide sequence ID" value="NZ_LT158599.1"/>
</dbReference>
<dbReference type="InterPro" id="IPR036291">
    <property type="entry name" value="NAD(P)-bd_dom_sf"/>
</dbReference>
<dbReference type="FunFam" id="3.40.50.720:FF:000084">
    <property type="entry name" value="Short-chain dehydrogenase reductase"/>
    <property type="match status" value="1"/>
</dbReference>
<dbReference type="CDD" id="cd05233">
    <property type="entry name" value="SDR_c"/>
    <property type="match status" value="1"/>
</dbReference>
<dbReference type="SUPFAM" id="SSF51735">
    <property type="entry name" value="NAD(P)-binding Rossmann-fold domains"/>
    <property type="match status" value="1"/>
</dbReference>
<comment type="similarity">
    <text evidence="1 4">Belongs to the short-chain dehydrogenases/reductases (SDR) family.</text>
</comment>
<accession>A0A0X3BML2</accession>
<dbReference type="InterPro" id="IPR002347">
    <property type="entry name" value="SDR_fam"/>
</dbReference>
<dbReference type="GO" id="GO:0016491">
    <property type="term" value="F:oxidoreductase activity"/>
    <property type="evidence" value="ECO:0007669"/>
    <property type="project" value="UniProtKB-KW"/>
</dbReference>
<evidence type="ECO:0000256" key="4">
    <source>
        <dbReference type="RuleBase" id="RU000363"/>
    </source>
</evidence>
<evidence type="ECO:0000256" key="5">
    <source>
        <dbReference type="SAM" id="MobiDB-lite"/>
    </source>
</evidence>
<keyword evidence="3 6" id="KW-0560">Oxidoreductase</keyword>
<dbReference type="PANTHER" id="PTHR43391:SF14">
    <property type="entry name" value="DEHYDROGENASE_REDUCTASE SDR FAMILY PROTEIN 7-LIKE"/>
    <property type="match status" value="1"/>
</dbReference>
<evidence type="ECO:0000256" key="1">
    <source>
        <dbReference type="ARBA" id="ARBA00006484"/>
    </source>
</evidence>
<dbReference type="AlphaFoldDB" id="A0A0X3BML2"/>
<dbReference type="EC" id="1.-.-.-" evidence="6"/>
<proteinExistence type="inferred from homology"/>
<evidence type="ECO:0000313" key="7">
    <source>
        <dbReference type="Proteomes" id="UP000069850"/>
    </source>
</evidence>
<evidence type="ECO:0000313" key="6">
    <source>
        <dbReference type="EMBL" id="CVK33253.1"/>
    </source>
</evidence>
<dbReference type="KEGG" id="mema:MMAB1_2040"/>
<gene>
    <name evidence="6" type="ORF">MMAB1_2040</name>
</gene>
<keyword evidence="2" id="KW-0521">NADP</keyword>
<dbReference type="EMBL" id="LT158599">
    <property type="protein sequence ID" value="CVK33253.1"/>
    <property type="molecule type" value="Genomic_DNA"/>
</dbReference>
<dbReference type="Pfam" id="PF00106">
    <property type="entry name" value="adh_short"/>
    <property type="match status" value="1"/>
</dbReference>
<feature type="region of interest" description="Disordered" evidence="5">
    <location>
        <begin position="230"/>
        <end position="251"/>
    </location>
</feature>
<dbReference type="PRINTS" id="PR00081">
    <property type="entry name" value="GDHRDH"/>
</dbReference>
<reference evidence="6 7" key="1">
    <citation type="submission" date="2016-01" db="EMBL/GenBank/DDBJ databases">
        <authorList>
            <person name="Manzoor S."/>
        </authorList>
    </citation>
    <scope>NUCLEOTIDE SEQUENCE [LARGE SCALE GENOMIC DNA]</scope>
    <source>
        <strain evidence="6">Methanoculleus sp MAB1</strain>
    </source>
</reference>
<sequence length="295" mass="31862">MSDSGYYQGNICIVTGANSGIGYAVSEELLRRGAIVYMAGRSPEKIARAADQLSVYGDRVRTLIMDVTKQEEVEKGIAGAAAEAGRLDMLFNNAGAGGTLQFETATLEDWKTIIDVNLWSVIYGVHAAVPIMLRQGSGHIVNTGSVAGLIPFPFQALYSLTKYGVTGLTECLKYEYAEKGLHFSVVCPANIATPIFNKAIDGKAYGELRIPDDAYPVDKAAALILDRSQSIRGSSSSPRSPTPKPGEDTSAATRRWKSYCCRWRVTAGRHTKRVECISDTGNTLFRLWHAGAVSA</sequence>
<dbReference type="PRINTS" id="PR00080">
    <property type="entry name" value="SDRFAMILY"/>
</dbReference>